<protein>
    <submittedName>
        <fullName evidence="1">Uncharacterized protein</fullName>
    </submittedName>
</protein>
<keyword evidence="2" id="KW-1185">Reference proteome</keyword>
<feature type="non-terminal residue" evidence="1">
    <location>
        <position position="1"/>
    </location>
</feature>
<reference evidence="1 2" key="1">
    <citation type="submission" date="2017-07" db="EMBL/GenBank/DDBJ databases">
        <authorList>
            <person name="Talla V."/>
            <person name="Backstrom N."/>
        </authorList>
    </citation>
    <scope>NUCLEOTIDE SEQUENCE [LARGE SCALE GENOMIC DNA]</scope>
</reference>
<name>A0A5E4QYU3_9NEOP</name>
<organism evidence="1 2">
    <name type="scientific">Leptidea sinapis</name>
    <dbReference type="NCBI Taxonomy" id="189913"/>
    <lineage>
        <taxon>Eukaryota</taxon>
        <taxon>Metazoa</taxon>
        <taxon>Ecdysozoa</taxon>
        <taxon>Arthropoda</taxon>
        <taxon>Hexapoda</taxon>
        <taxon>Insecta</taxon>
        <taxon>Pterygota</taxon>
        <taxon>Neoptera</taxon>
        <taxon>Endopterygota</taxon>
        <taxon>Lepidoptera</taxon>
        <taxon>Glossata</taxon>
        <taxon>Ditrysia</taxon>
        <taxon>Papilionoidea</taxon>
        <taxon>Pieridae</taxon>
        <taxon>Dismorphiinae</taxon>
        <taxon>Leptidea</taxon>
    </lineage>
</organism>
<dbReference type="AlphaFoldDB" id="A0A5E4QYU3"/>
<proteinExistence type="predicted"/>
<evidence type="ECO:0000313" key="2">
    <source>
        <dbReference type="Proteomes" id="UP000324832"/>
    </source>
</evidence>
<dbReference type="Proteomes" id="UP000324832">
    <property type="component" value="Unassembled WGS sequence"/>
</dbReference>
<accession>A0A5E4QYU3</accession>
<gene>
    <name evidence="1" type="ORF">LSINAPIS_LOCUS13239</name>
</gene>
<dbReference type="EMBL" id="FZQP02006665">
    <property type="protein sequence ID" value="VVD03200.1"/>
    <property type="molecule type" value="Genomic_DNA"/>
</dbReference>
<evidence type="ECO:0000313" key="1">
    <source>
        <dbReference type="EMBL" id="VVD03200.1"/>
    </source>
</evidence>
<sequence length="110" mass="12657">NEYIKRMENDSVVKQYIIPLDVYRKFFNNYVKGVYEYELRMGPVCTSPNDGTASVNIFISLCISLADTLDLKLLSNLESIMLRANTFFLSVTKIFRKVLARSDSNISEDK</sequence>